<evidence type="ECO:0000313" key="2">
    <source>
        <dbReference type="Proteomes" id="UP000073492"/>
    </source>
</evidence>
<comment type="caution">
    <text evidence="1">The sequence shown here is derived from an EMBL/GenBank/DDBJ whole genome shotgun (WGS) entry which is preliminary data.</text>
</comment>
<reference evidence="1 2" key="1">
    <citation type="submission" date="2015-07" db="EMBL/GenBank/DDBJ databases">
        <title>Comparative genomics of the Sigatoka disease complex on banana suggests a link between parallel evolutionary changes in Pseudocercospora fijiensis and Pseudocercospora eumusae and increased virulence on the banana host.</title>
        <authorList>
            <person name="Chang T.-C."/>
            <person name="Salvucci A."/>
            <person name="Crous P.W."/>
            <person name="Stergiopoulos I."/>
        </authorList>
    </citation>
    <scope>NUCLEOTIDE SEQUENCE [LARGE SCALE GENOMIC DNA]</scope>
    <source>
        <strain evidence="1 2">CBS 116634</strain>
    </source>
</reference>
<dbReference type="EMBL" id="LFZO01000128">
    <property type="protein sequence ID" value="KXT13151.1"/>
    <property type="molecule type" value="Genomic_DNA"/>
</dbReference>
<name>A0A139IEK3_9PEZI</name>
<dbReference type="AlphaFoldDB" id="A0A139IEK3"/>
<protein>
    <submittedName>
        <fullName evidence="1">Uncharacterized protein</fullName>
    </submittedName>
</protein>
<evidence type="ECO:0000313" key="1">
    <source>
        <dbReference type="EMBL" id="KXT13151.1"/>
    </source>
</evidence>
<sequence length="84" mass="9975">MTSPEPSNPQYPPNNLWSLNQESDVVLHCGDSQRLRIIRKMSRLPLQNQRRSQMRNPRYTIWISIRTTPEMKKNAKTILKQLSR</sequence>
<dbReference type="Proteomes" id="UP000073492">
    <property type="component" value="Unassembled WGS sequence"/>
</dbReference>
<gene>
    <name evidence="1" type="ORF">AC579_5646</name>
</gene>
<proteinExistence type="predicted"/>
<keyword evidence="2" id="KW-1185">Reference proteome</keyword>
<accession>A0A139IEK3</accession>
<organism evidence="1 2">
    <name type="scientific">Pseudocercospora musae</name>
    <dbReference type="NCBI Taxonomy" id="113226"/>
    <lineage>
        <taxon>Eukaryota</taxon>
        <taxon>Fungi</taxon>
        <taxon>Dikarya</taxon>
        <taxon>Ascomycota</taxon>
        <taxon>Pezizomycotina</taxon>
        <taxon>Dothideomycetes</taxon>
        <taxon>Dothideomycetidae</taxon>
        <taxon>Mycosphaerellales</taxon>
        <taxon>Mycosphaerellaceae</taxon>
        <taxon>Pseudocercospora</taxon>
    </lineage>
</organism>